<reference evidence="2 3" key="1">
    <citation type="submission" date="2013-01" db="EMBL/GenBank/DDBJ databases">
        <title>Whole genome shotgun sequence of Gordonia soli NBRC 108243.</title>
        <authorList>
            <person name="Isaki-Nakamura S."/>
            <person name="Hosoyama A."/>
            <person name="Tsuchikane K."/>
            <person name="Ando Y."/>
            <person name="Baba S."/>
            <person name="Ohji S."/>
            <person name="Hamada M."/>
            <person name="Tamura T."/>
            <person name="Yamazoe A."/>
            <person name="Yamazaki S."/>
            <person name="Fujita N."/>
        </authorList>
    </citation>
    <scope>NUCLEOTIDE SEQUENCE [LARGE SCALE GENOMIC DNA]</scope>
    <source>
        <strain evidence="2 3">NBRC 108243</strain>
    </source>
</reference>
<dbReference type="Gene3D" id="3.30.559.30">
    <property type="entry name" value="Nonribosomal peptide synthetase, condensation domain"/>
    <property type="match status" value="1"/>
</dbReference>
<dbReference type="InterPro" id="IPR023213">
    <property type="entry name" value="CAT-like_dom_sf"/>
</dbReference>
<evidence type="ECO:0000313" key="3">
    <source>
        <dbReference type="Proteomes" id="UP000011666"/>
    </source>
</evidence>
<dbReference type="RefSeq" id="WP_007623170.1">
    <property type="nucleotide sequence ID" value="NZ_BANX01000028.1"/>
</dbReference>
<dbReference type="eggNOG" id="COG1020">
    <property type="taxonomic scope" value="Bacteria"/>
</dbReference>
<dbReference type="Proteomes" id="UP000011666">
    <property type="component" value="Unassembled WGS sequence"/>
</dbReference>
<dbReference type="STRING" id="1223545.GS4_28_00240"/>
<proteinExistence type="predicted"/>
<evidence type="ECO:0000313" key="2">
    <source>
        <dbReference type="EMBL" id="GAC69776.1"/>
    </source>
</evidence>
<gene>
    <name evidence="2" type="ORF">GS4_28_00240</name>
</gene>
<dbReference type="AlphaFoldDB" id="M0QNB0"/>
<dbReference type="SUPFAM" id="SSF52777">
    <property type="entry name" value="CoA-dependent acyltransferases"/>
    <property type="match status" value="2"/>
</dbReference>
<protein>
    <recommendedName>
        <fullName evidence="1">Condensation domain-containing protein</fullName>
    </recommendedName>
</protein>
<dbReference type="OrthoDB" id="9789603at2"/>
<keyword evidence="3" id="KW-1185">Reference proteome</keyword>
<sequence>MQVTTIDRFAPEPGELVTWAVDTEGRVPVASPVPPSFNQSVHLGGAEGATVWLAAAFDIDGPVDLKAAEYAYRALIARHGTLHSSFTRHGGEIVREVFDPDDLTLVERPPLRLDSGAALRQRLWSDFDAACGPFGFPAYLPAAISRPDRSTLICAFDHSHVDAWSISIIIDDLHSLYHGFLAEPGGFDADHLPMSGNFLDFCAAETLRPPTGPGDPRLREWVRFLDARDGTPPSFPLDLGVAPGESAPQGADVRPVLDAGATALFEAHCRRNGASLFAGVLSAMAGATRAMGGGPELALLFPMHTRHDEPARRAVGWFTTNAPLSVVAGLDLTETMRRTGPALRAAVRLGEIPIPEVVGAIGGLRQERSDVFMVSYVDYRALPGAGRHDAVRAHHVSNVTTADDAQFWLSRTESGLAIRSRFPDTATGRSVISDFLSEVIDAVARVPSEVRCR</sequence>
<dbReference type="InterPro" id="IPR001242">
    <property type="entry name" value="Condensation_dom"/>
</dbReference>
<dbReference type="Gene3D" id="3.30.559.10">
    <property type="entry name" value="Chloramphenicol acetyltransferase-like domain"/>
    <property type="match status" value="1"/>
</dbReference>
<organism evidence="2 3">
    <name type="scientific">Gordonia soli NBRC 108243</name>
    <dbReference type="NCBI Taxonomy" id="1223545"/>
    <lineage>
        <taxon>Bacteria</taxon>
        <taxon>Bacillati</taxon>
        <taxon>Actinomycetota</taxon>
        <taxon>Actinomycetes</taxon>
        <taxon>Mycobacteriales</taxon>
        <taxon>Gordoniaceae</taxon>
        <taxon>Gordonia</taxon>
    </lineage>
</organism>
<dbReference type="GO" id="GO:0008610">
    <property type="term" value="P:lipid biosynthetic process"/>
    <property type="evidence" value="ECO:0007669"/>
    <property type="project" value="UniProtKB-ARBA"/>
</dbReference>
<comment type="caution">
    <text evidence="2">The sequence shown here is derived from an EMBL/GenBank/DDBJ whole genome shotgun (WGS) entry which is preliminary data.</text>
</comment>
<dbReference type="Pfam" id="PF00668">
    <property type="entry name" value="Condensation"/>
    <property type="match status" value="1"/>
</dbReference>
<dbReference type="EMBL" id="BANX01000028">
    <property type="protein sequence ID" value="GAC69776.1"/>
    <property type="molecule type" value="Genomic_DNA"/>
</dbReference>
<name>M0QNB0_9ACTN</name>
<accession>M0QNB0</accession>
<evidence type="ECO:0000259" key="1">
    <source>
        <dbReference type="Pfam" id="PF00668"/>
    </source>
</evidence>
<feature type="domain" description="Condensation" evidence="1">
    <location>
        <begin position="54"/>
        <end position="371"/>
    </location>
</feature>
<dbReference type="GO" id="GO:0003824">
    <property type="term" value="F:catalytic activity"/>
    <property type="evidence" value="ECO:0007669"/>
    <property type="project" value="InterPro"/>
</dbReference>